<protein>
    <recommendedName>
        <fullName evidence="3">N-acetyltransferase domain-containing protein</fullName>
    </recommendedName>
</protein>
<organism evidence="1 2">
    <name type="scientific">Trematosphaeria pertusa</name>
    <dbReference type="NCBI Taxonomy" id="390896"/>
    <lineage>
        <taxon>Eukaryota</taxon>
        <taxon>Fungi</taxon>
        <taxon>Dikarya</taxon>
        <taxon>Ascomycota</taxon>
        <taxon>Pezizomycotina</taxon>
        <taxon>Dothideomycetes</taxon>
        <taxon>Pleosporomycetidae</taxon>
        <taxon>Pleosporales</taxon>
        <taxon>Massarineae</taxon>
        <taxon>Trematosphaeriaceae</taxon>
        <taxon>Trematosphaeria</taxon>
    </lineage>
</organism>
<name>A0A6A6IMZ7_9PLEO</name>
<evidence type="ECO:0000313" key="2">
    <source>
        <dbReference type="Proteomes" id="UP000800094"/>
    </source>
</evidence>
<evidence type="ECO:0000313" key="1">
    <source>
        <dbReference type="EMBL" id="KAF2251619.1"/>
    </source>
</evidence>
<reference evidence="1" key="1">
    <citation type="journal article" date="2020" name="Stud. Mycol.">
        <title>101 Dothideomycetes genomes: a test case for predicting lifestyles and emergence of pathogens.</title>
        <authorList>
            <person name="Haridas S."/>
            <person name="Albert R."/>
            <person name="Binder M."/>
            <person name="Bloem J."/>
            <person name="Labutti K."/>
            <person name="Salamov A."/>
            <person name="Andreopoulos B."/>
            <person name="Baker S."/>
            <person name="Barry K."/>
            <person name="Bills G."/>
            <person name="Bluhm B."/>
            <person name="Cannon C."/>
            <person name="Castanera R."/>
            <person name="Culley D."/>
            <person name="Daum C."/>
            <person name="Ezra D."/>
            <person name="Gonzalez J."/>
            <person name="Henrissat B."/>
            <person name="Kuo A."/>
            <person name="Liang C."/>
            <person name="Lipzen A."/>
            <person name="Lutzoni F."/>
            <person name="Magnuson J."/>
            <person name="Mondo S."/>
            <person name="Nolan M."/>
            <person name="Ohm R."/>
            <person name="Pangilinan J."/>
            <person name="Park H.-J."/>
            <person name="Ramirez L."/>
            <person name="Alfaro M."/>
            <person name="Sun H."/>
            <person name="Tritt A."/>
            <person name="Yoshinaga Y."/>
            <person name="Zwiers L.-H."/>
            <person name="Turgeon B."/>
            <person name="Goodwin S."/>
            <person name="Spatafora J."/>
            <person name="Crous P."/>
            <person name="Grigoriev I."/>
        </authorList>
    </citation>
    <scope>NUCLEOTIDE SEQUENCE</scope>
    <source>
        <strain evidence="1">CBS 122368</strain>
    </source>
</reference>
<evidence type="ECO:0008006" key="3">
    <source>
        <dbReference type="Google" id="ProtNLM"/>
    </source>
</evidence>
<dbReference type="Gene3D" id="3.40.630.30">
    <property type="match status" value="1"/>
</dbReference>
<dbReference type="AlphaFoldDB" id="A0A6A6IMZ7"/>
<dbReference type="RefSeq" id="XP_033686623.1">
    <property type="nucleotide sequence ID" value="XM_033821004.1"/>
</dbReference>
<dbReference type="OrthoDB" id="5169850at2759"/>
<dbReference type="GeneID" id="54574334"/>
<accession>A0A6A6IMZ7</accession>
<dbReference type="EMBL" id="ML987192">
    <property type="protein sequence ID" value="KAF2251619.1"/>
    <property type="molecule type" value="Genomic_DNA"/>
</dbReference>
<gene>
    <name evidence="1" type="ORF">BU26DRAFT_240503</name>
</gene>
<keyword evidence="2" id="KW-1185">Reference proteome</keyword>
<proteinExistence type="predicted"/>
<dbReference type="Proteomes" id="UP000800094">
    <property type="component" value="Unassembled WGS sequence"/>
</dbReference>
<sequence>MAANTNTKTPNQANPFSLPPRYEIRKLGPEHFPWANAIVVHSNLFHSPVWPNLYPDKLTERAHAAYEAGEYLWMHQINSGMSFGVFDTAYTFKCAESKAAGGKLYWDKREPGIQDTQGLKAEGMRLLEQMDFPLVSVALAYDAANPLDMEKMGPLMAAIPHFGLLYHILATRDTRDPASWQPKAHGEVLLRNATSTRHDYEGEGLMAGLARWLMRESDARGYRGIQIECVNDAVDHVWSKPPSPYEGILVSEFHTGTWKDEEGNLAFAPTSQRVTKVYVDLKPKA</sequence>